<comment type="caution">
    <text evidence="2">The sequence shown here is derived from an EMBL/GenBank/DDBJ whole genome shotgun (WGS) entry which is preliminary data.</text>
</comment>
<dbReference type="Proteomes" id="UP000811844">
    <property type="component" value="Unassembled WGS sequence"/>
</dbReference>
<dbReference type="EMBL" id="JAAIKR010000009">
    <property type="protein sequence ID" value="MBR9728414.1"/>
    <property type="molecule type" value="Genomic_DNA"/>
</dbReference>
<proteinExistence type="predicted"/>
<dbReference type="Pfam" id="PF01636">
    <property type="entry name" value="APH"/>
    <property type="match status" value="1"/>
</dbReference>
<protein>
    <submittedName>
        <fullName evidence="2">Phosphotransferase</fullName>
    </submittedName>
</protein>
<evidence type="ECO:0000259" key="1">
    <source>
        <dbReference type="SMART" id="SM00587"/>
    </source>
</evidence>
<keyword evidence="3" id="KW-1185">Reference proteome</keyword>
<gene>
    <name evidence="2" type="ORF">G3R48_10560</name>
</gene>
<dbReference type="Gene3D" id="3.90.1200.10">
    <property type="match status" value="1"/>
</dbReference>
<dbReference type="SUPFAM" id="SSF56112">
    <property type="entry name" value="Protein kinase-like (PK-like)"/>
    <property type="match status" value="1"/>
</dbReference>
<feature type="domain" description="CHK kinase-like" evidence="1">
    <location>
        <begin position="118"/>
        <end position="295"/>
    </location>
</feature>
<dbReference type="SMART" id="SM00587">
    <property type="entry name" value="CHK"/>
    <property type="match status" value="1"/>
</dbReference>
<dbReference type="PANTHER" id="PTHR11012:SF30">
    <property type="entry name" value="PROTEIN KINASE-LIKE DOMAIN-CONTAINING"/>
    <property type="match status" value="1"/>
</dbReference>
<dbReference type="InterPro" id="IPR002575">
    <property type="entry name" value="Aminoglycoside_PTrfase"/>
</dbReference>
<sequence>MPLTVALQQQIIHSTQAKQITHVHVIQSLWSGYGQLLRVELAGAPYPSVIVKHIQLPSSPQQAAPHPKGWNSVLSHQRKLQSYLVEMHWYQHISAQCPVECYVPKTYFAQQQGQHIVLIMEDLTQAGFNQVHGHPYSNALSQSSNNAHNNIHNNTAEQIIHTCLQWLGQFHGTFMQTQVKGLWPQGSYWHLATRPDEWAALTDLPLKHAAQQLDQQLQQCRYQTLIHGDAKLANFCFNDNNSKAAAVDFQYVGGGCGMQDVILCLSSCIRFDESEQQLDAYLQVYFSALSQAIARHHPQLSTDEVIDSWQPLFVTAWADFQRFIKGWSPSHVKINPLTERLTAKALQQLAD</sequence>
<dbReference type="InterPro" id="IPR011009">
    <property type="entry name" value="Kinase-like_dom_sf"/>
</dbReference>
<dbReference type="PANTHER" id="PTHR11012">
    <property type="entry name" value="PROTEIN KINASE-LIKE DOMAIN-CONTAINING"/>
    <property type="match status" value="1"/>
</dbReference>
<accession>A0ABS5I3Z2</accession>
<reference evidence="2 3" key="1">
    <citation type="submission" date="2020-02" db="EMBL/GenBank/DDBJ databases">
        <title>Shewanella WXL01 sp. nov., a marine bacterium isolated from green algae in Luhuitou Fringing Reef (Northern South China Sea).</title>
        <authorList>
            <person name="Wang X."/>
        </authorList>
    </citation>
    <scope>NUCLEOTIDE SEQUENCE [LARGE SCALE GENOMIC DNA]</scope>
    <source>
        <strain evidence="2 3">MCCC 1A01895</strain>
    </source>
</reference>
<dbReference type="RefSeq" id="WP_153664881.1">
    <property type="nucleotide sequence ID" value="NZ_JAAIKR010000009.1"/>
</dbReference>
<evidence type="ECO:0000313" key="2">
    <source>
        <dbReference type="EMBL" id="MBR9728414.1"/>
    </source>
</evidence>
<organism evidence="2 3">
    <name type="scientific">Shewanella intestini</name>
    <dbReference type="NCBI Taxonomy" id="2017544"/>
    <lineage>
        <taxon>Bacteria</taxon>
        <taxon>Pseudomonadati</taxon>
        <taxon>Pseudomonadota</taxon>
        <taxon>Gammaproteobacteria</taxon>
        <taxon>Alteromonadales</taxon>
        <taxon>Shewanellaceae</taxon>
        <taxon>Shewanella</taxon>
    </lineage>
</organism>
<evidence type="ECO:0000313" key="3">
    <source>
        <dbReference type="Proteomes" id="UP000811844"/>
    </source>
</evidence>
<name>A0ABS5I3Z2_9GAMM</name>
<dbReference type="InterPro" id="IPR015897">
    <property type="entry name" value="CHK_kinase-like"/>
</dbReference>